<evidence type="ECO:0000313" key="1">
    <source>
        <dbReference type="EMBL" id="CDL12596.1"/>
    </source>
</evidence>
<keyword evidence="2" id="KW-1185">Reference proteome</keyword>
<dbReference type="EMBL" id="CBWK010000813">
    <property type="protein sequence ID" value="CDL12596.1"/>
    <property type="molecule type" value="Genomic_DNA"/>
</dbReference>
<evidence type="ECO:0000313" key="2">
    <source>
        <dbReference type="Proteomes" id="UP000019183"/>
    </source>
</evidence>
<comment type="caution">
    <text evidence="1">The sequence shown here is derived from an EMBL/GenBank/DDBJ whole genome shotgun (WGS) entry which is preliminary data.</text>
</comment>
<organism evidence="1 2">
    <name type="scientific">Klebsiella pneumoniae IS43</name>
    <dbReference type="NCBI Taxonomy" id="1432552"/>
    <lineage>
        <taxon>Bacteria</taxon>
        <taxon>Pseudomonadati</taxon>
        <taxon>Pseudomonadota</taxon>
        <taxon>Gammaproteobacteria</taxon>
        <taxon>Enterobacterales</taxon>
        <taxon>Enterobacteriaceae</taxon>
        <taxon>Klebsiella/Raoultella group</taxon>
        <taxon>Klebsiella</taxon>
        <taxon>Klebsiella pneumoniae complex</taxon>
    </lineage>
</organism>
<protein>
    <submittedName>
        <fullName evidence="1">Uncharacterized protein</fullName>
    </submittedName>
</protein>
<name>W1DT44_KLEPN</name>
<dbReference type="AlphaFoldDB" id="W1DT44"/>
<proteinExistence type="predicted"/>
<accession>W1DT44</accession>
<sequence length="43" mass="4897">MAMAINRQAGTAIFNNVFDFTCIIDLPFSPSPHWARRRFQAAL</sequence>
<reference evidence="1" key="1">
    <citation type="submission" date="2013-10" db="EMBL/GenBank/DDBJ databases">
        <title>Antibiotic resistance diversity of beta-lactamase producers in the General Hospital Vienna.</title>
        <authorList>
            <person name="Barisic I."/>
            <person name="Mitteregger D."/>
            <person name="Hirschl A.M."/>
            <person name="Noehammer C."/>
            <person name="Wiesinger-Mayr H."/>
        </authorList>
    </citation>
    <scope>NUCLEOTIDE SEQUENCE [LARGE SCALE GENOMIC DNA]</scope>
    <source>
        <strain evidence="1">IS43</strain>
    </source>
</reference>
<dbReference type="Proteomes" id="UP000019183">
    <property type="component" value="Unassembled WGS sequence"/>
</dbReference>